<feature type="region of interest" description="Disordered" evidence="1">
    <location>
        <begin position="1"/>
        <end position="29"/>
    </location>
</feature>
<dbReference type="Proteomes" id="UP000003340">
    <property type="component" value="Unassembled WGS sequence"/>
</dbReference>
<organism evidence="2 3">
    <name type="scientific">[Clostridium] methylpentosum DSM 5476</name>
    <dbReference type="NCBI Taxonomy" id="537013"/>
    <lineage>
        <taxon>Bacteria</taxon>
        <taxon>Bacillati</taxon>
        <taxon>Bacillota</taxon>
        <taxon>Clostridia</taxon>
        <taxon>Eubacteriales</taxon>
        <taxon>Oscillospiraceae</taxon>
        <taxon>Oscillospiraceae incertae sedis</taxon>
    </lineage>
</organism>
<feature type="compositionally biased region" description="Basic and acidic residues" evidence="1">
    <location>
        <begin position="1"/>
        <end position="25"/>
    </location>
</feature>
<name>C0E9U9_9FIRM</name>
<evidence type="ECO:0000256" key="1">
    <source>
        <dbReference type="SAM" id="MobiDB-lite"/>
    </source>
</evidence>
<keyword evidence="3" id="KW-1185">Reference proteome</keyword>
<dbReference type="EMBL" id="ACEC01000025">
    <property type="protein sequence ID" value="EEG31704.1"/>
    <property type="molecule type" value="Genomic_DNA"/>
</dbReference>
<sequence length="44" mass="5084">FLGRCFDAEERSVRESEAPKQRESMLRITGNEENGFLLIRGPDE</sequence>
<accession>C0E9U9</accession>
<comment type="caution">
    <text evidence="2">The sequence shown here is derived from an EMBL/GenBank/DDBJ whole genome shotgun (WGS) entry which is preliminary data.</text>
</comment>
<proteinExistence type="predicted"/>
<feature type="non-terminal residue" evidence="2">
    <location>
        <position position="1"/>
    </location>
</feature>
<evidence type="ECO:0000313" key="2">
    <source>
        <dbReference type="EMBL" id="EEG31704.1"/>
    </source>
</evidence>
<dbReference type="AlphaFoldDB" id="C0E9U9"/>
<reference evidence="2 3" key="2">
    <citation type="submission" date="2009-02" db="EMBL/GenBank/DDBJ databases">
        <title>Draft genome sequence of Clostridium methylpentosum (DSM 5476).</title>
        <authorList>
            <person name="Sudarsanam P."/>
            <person name="Ley R."/>
            <person name="Guruge J."/>
            <person name="Turnbaugh P.J."/>
            <person name="Mahowald M."/>
            <person name="Liep D."/>
            <person name="Gordon J."/>
        </authorList>
    </citation>
    <scope>NUCLEOTIDE SEQUENCE [LARGE SCALE GENOMIC DNA]</scope>
    <source>
        <strain evidence="2 3">DSM 5476</strain>
    </source>
</reference>
<dbReference type="HOGENOM" id="CLU_3209096_0_0_9"/>
<gene>
    <name evidence="2" type="ORF">CLOSTMETH_00600</name>
</gene>
<protein>
    <submittedName>
        <fullName evidence="2">Uncharacterized protein</fullName>
    </submittedName>
</protein>
<evidence type="ECO:0000313" key="3">
    <source>
        <dbReference type="Proteomes" id="UP000003340"/>
    </source>
</evidence>
<reference evidence="2 3" key="1">
    <citation type="submission" date="2009-01" db="EMBL/GenBank/DDBJ databases">
        <authorList>
            <person name="Fulton L."/>
            <person name="Clifton S."/>
            <person name="Fulton B."/>
            <person name="Xu J."/>
            <person name="Minx P."/>
            <person name="Pepin K.H."/>
            <person name="Johnson M."/>
            <person name="Bhonagiri V."/>
            <person name="Nash W.E."/>
            <person name="Mardis E.R."/>
            <person name="Wilson R.K."/>
        </authorList>
    </citation>
    <scope>NUCLEOTIDE SEQUENCE [LARGE SCALE GENOMIC DNA]</scope>
    <source>
        <strain evidence="2 3">DSM 5476</strain>
    </source>
</reference>